<evidence type="ECO:0000313" key="4">
    <source>
        <dbReference type="Proteomes" id="UP001597118"/>
    </source>
</evidence>
<feature type="chain" id="PRO_5046126047" evidence="1">
    <location>
        <begin position="23"/>
        <end position="378"/>
    </location>
</feature>
<dbReference type="InterPro" id="IPR047799">
    <property type="entry name" value="T9SS_OM_PorV"/>
</dbReference>
<organism evidence="3 4">
    <name type="scientific">Pseudopedobacter beijingensis</name>
    <dbReference type="NCBI Taxonomy" id="1207056"/>
    <lineage>
        <taxon>Bacteria</taxon>
        <taxon>Pseudomonadati</taxon>
        <taxon>Bacteroidota</taxon>
        <taxon>Sphingobacteriia</taxon>
        <taxon>Sphingobacteriales</taxon>
        <taxon>Sphingobacteriaceae</taxon>
        <taxon>Pseudopedobacter</taxon>
    </lineage>
</organism>
<accession>A0ABW4I8L8</accession>
<evidence type="ECO:0000256" key="1">
    <source>
        <dbReference type="SAM" id="SignalP"/>
    </source>
</evidence>
<dbReference type="Proteomes" id="UP001597118">
    <property type="component" value="Unassembled WGS sequence"/>
</dbReference>
<dbReference type="InterPro" id="IPR045741">
    <property type="entry name" value="PorV"/>
</dbReference>
<feature type="domain" description="Type IX secretion system protein PorV" evidence="2">
    <location>
        <begin position="32"/>
        <end position="268"/>
    </location>
</feature>
<name>A0ABW4I8L8_9SPHI</name>
<gene>
    <name evidence="3" type="primary">porV</name>
    <name evidence="3" type="ORF">ACFSAH_04295</name>
</gene>
<proteinExistence type="predicted"/>
<dbReference type="NCBIfam" id="NF033709">
    <property type="entry name" value="PorV_fam"/>
    <property type="match status" value="1"/>
</dbReference>
<dbReference type="Gene3D" id="2.40.160.60">
    <property type="entry name" value="Outer membrane protein transport protein (OMPP1/FadL/TodX)"/>
    <property type="match status" value="1"/>
</dbReference>
<reference evidence="4" key="1">
    <citation type="journal article" date="2019" name="Int. J. Syst. Evol. Microbiol.">
        <title>The Global Catalogue of Microorganisms (GCM) 10K type strain sequencing project: providing services to taxonomists for standard genome sequencing and annotation.</title>
        <authorList>
            <consortium name="The Broad Institute Genomics Platform"/>
            <consortium name="The Broad Institute Genome Sequencing Center for Infectious Disease"/>
            <person name="Wu L."/>
            <person name="Ma J."/>
        </authorList>
    </citation>
    <scope>NUCLEOTIDE SEQUENCE [LARGE SCALE GENOMIC DNA]</scope>
    <source>
        <strain evidence="4">CCUG 53762</strain>
    </source>
</reference>
<dbReference type="Pfam" id="PF19572">
    <property type="entry name" value="PorV"/>
    <property type="match status" value="1"/>
</dbReference>
<dbReference type="SUPFAM" id="SSF56935">
    <property type="entry name" value="Porins"/>
    <property type="match status" value="1"/>
</dbReference>
<protein>
    <submittedName>
        <fullName evidence="3">Type IX secretion system outer membrane channel protein PorV</fullName>
    </submittedName>
</protein>
<dbReference type="RefSeq" id="WP_379661463.1">
    <property type="nucleotide sequence ID" value="NZ_JBHUDG010000003.1"/>
</dbReference>
<evidence type="ECO:0000313" key="3">
    <source>
        <dbReference type="EMBL" id="MFD1629083.1"/>
    </source>
</evidence>
<keyword evidence="4" id="KW-1185">Reference proteome</keyword>
<comment type="caution">
    <text evidence="3">The sequence shown here is derived from an EMBL/GenBank/DDBJ whole genome shotgun (WGS) entry which is preliminary data.</text>
</comment>
<sequence>MIGKKNFMLAMCFFAGFKATHAQTSSDGRTGNIISTAVPFLLVAPDARSGAMGETGAATTPDISSTHWNPSKLAFLNDSYGFSVSYSPWMQKFVPDINMAYLNGYYKLDDRNVLGASLRYFSYGDIQMTGEQSQDLGVYNPNELAFDATLARSFGNNFSLGLSARYIYSNLSSGFVNGANQNIAATAFAADISGYYRSDKKPFAGKEATYSAGLNISNIGTKIQHTEGGPKDFLPTNMRLGGALTYHADELSDLTFTIDANKLLVPTLPNSTKSVPAAIFGSFSDAPGGFSEELQELNFGFGAEYMYNKQFAVRVGYFYESPEKGNRNYLTLGAGLKYNIMNIDMAYIAASTQKSPLAQTLRFTLAFNFAEVAAAVKK</sequence>
<feature type="signal peptide" evidence="1">
    <location>
        <begin position="1"/>
        <end position="22"/>
    </location>
</feature>
<dbReference type="NCBIfam" id="NF033710">
    <property type="entry name" value="T9SS_OM_PorV"/>
    <property type="match status" value="1"/>
</dbReference>
<dbReference type="EMBL" id="JBHUDG010000003">
    <property type="protein sequence ID" value="MFD1629083.1"/>
    <property type="molecule type" value="Genomic_DNA"/>
</dbReference>
<evidence type="ECO:0000259" key="2">
    <source>
        <dbReference type="Pfam" id="PF19572"/>
    </source>
</evidence>
<keyword evidence="1" id="KW-0732">Signal</keyword>